<proteinExistence type="predicted"/>
<dbReference type="PROSITE" id="PS51352">
    <property type="entry name" value="THIOREDOXIN_2"/>
    <property type="match status" value="1"/>
</dbReference>
<dbReference type="EMBL" id="MIYU01000017">
    <property type="protein sequence ID" value="OIR15182.1"/>
    <property type="molecule type" value="Genomic_DNA"/>
</dbReference>
<reference evidence="2 3" key="1">
    <citation type="submission" date="2016-08" db="EMBL/GenBank/DDBJ databases">
        <title>New Insights into Marine Group III Euryarchaeota, from dark to light.</title>
        <authorList>
            <person name="Haro-Moreno J.M."/>
            <person name="Rodriguez-Valera F."/>
            <person name="Lopez-Garcia P."/>
            <person name="Moreira D."/>
            <person name="Martin-Cuadrado A.B."/>
        </authorList>
    </citation>
    <scope>NUCLEOTIDE SEQUENCE [LARGE SCALE GENOMIC DNA]</scope>
    <source>
        <strain evidence="2">CG-Bathy1</strain>
    </source>
</reference>
<dbReference type="Gene3D" id="3.40.30.10">
    <property type="entry name" value="Glutaredoxin"/>
    <property type="match status" value="1"/>
</dbReference>
<name>A0A1J5TT34_9ARCH</name>
<comment type="caution">
    <text evidence="2">The sequence shown here is derived from an EMBL/GenBank/DDBJ whole genome shotgun (WGS) entry which is preliminary data.</text>
</comment>
<dbReference type="PANTHER" id="PTHR43640:SF1">
    <property type="entry name" value="THIOREDOXIN-DEPENDENT PEROXIREDOXIN"/>
    <property type="match status" value="1"/>
</dbReference>
<dbReference type="InterPro" id="IPR000866">
    <property type="entry name" value="AhpC/TSA"/>
</dbReference>
<sequence length="180" mass="20609">MALTESTMVSLGKSAPDFSLEGTDYKMHSLNDFEKKPLVVIFTCNHCPYAQAIESRLIHLASDYRDSVFFVAINSNDVINYPEDSMENMRKRAKDNQYPFPYLLDNTQEVARSYGAVCTPDIFLFNSDQKLAYRGRLDDNWQNEHEVTSEDLRCAIDAILDSKAVDHVQHPSMGCNIKWK</sequence>
<accession>A0A1J5TT34</accession>
<protein>
    <submittedName>
        <fullName evidence="2">Alkyl hydroperoxide reductase</fullName>
    </submittedName>
</protein>
<dbReference type="InterPro" id="IPR047262">
    <property type="entry name" value="PRX-like1"/>
</dbReference>
<dbReference type="PANTHER" id="PTHR43640">
    <property type="entry name" value="OS07G0260300 PROTEIN"/>
    <property type="match status" value="1"/>
</dbReference>
<evidence type="ECO:0000313" key="3">
    <source>
        <dbReference type="Proteomes" id="UP000183815"/>
    </source>
</evidence>
<organism evidence="2 3">
    <name type="scientific">Marine Group III euryarchaeote CG-Bathy1</name>
    <dbReference type="NCBI Taxonomy" id="1889001"/>
    <lineage>
        <taxon>Archaea</taxon>
        <taxon>Methanobacteriati</taxon>
        <taxon>Thermoplasmatota</taxon>
        <taxon>Thermoplasmata</taxon>
        <taxon>Candidatus Thermoprofundales</taxon>
    </lineage>
</organism>
<dbReference type="SUPFAM" id="SSF52833">
    <property type="entry name" value="Thioredoxin-like"/>
    <property type="match status" value="1"/>
</dbReference>
<dbReference type="AlphaFoldDB" id="A0A1J5TT34"/>
<dbReference type="GO" id="GO:0016491">
    <property type="term" value="F:oxidoreductase activity"/>
    <property type="evidence" value="ECO:0007669"/>
    <property type="project" value="InterPro"/>
</dbReference>
<dbReference type="Pfam" id="PF00578">
    <property type="entry name" value="AhpC-TSA"/>
    <property type="match status" value="1"/>
</dbReference>
<dbReference type="GO" id="GO:0016209">
    <property type="term" value="F:antioxidant activity"/>
    <property type="evidence" value="ECO:0007669"/>
    <property type="project" value="InterPro"/>
</dbReference>
<dbReference type="Proteomes" id="UP000183815">
    <property type="component" value="Unassembled WGS sequence"/>
</dbReference>
<evidence type="ECO:0000259" key="1">
    <source>
        <dbReference type="PROSITE" id="PS51352"/>
    </source>
</evidence>
<feature type="domain" description="Thioredoxin" evidence="1">
    <location>
        <begin position="9"/>
        <end position="161"/>
    </location>
</feature>
<dbReference type="CDD" id="cd02969">
    <property type="entry name" value="PRX_like1"/>
    <property type="match status" value="1"/>
</dbReference>
<dbReference type="InterPro" id="IPR013766">
    <property type="entry name" value="Thioredoxin_domain"/>
</dbReference>
<evidence type="ECO:0000313" key="2">
    <source>
        <dbReference type="EMBL" id="OIR15182.1"/>
    </source>
</evidence>
<gene>
    <name evidence="2" type="ORF">BEU04_02340</name>
</gene>
<dbReference type="InterPro" id="IPR036249">
    <property type="entry name" value="Thioredoxin-like_sf"/>
</dbReference>